<sequence>MSIQTKRVYDAVSASDGKRVLVDRLWPRGIKKELAQIDWWPKEITPSNELRKWYHEDMENRWEEFEQKYRAELSDATTVLNTLRDMIQKESVTLISAVKNIDHSHVTVLIDIL</sequence>
<dbReference type="OrthoDB" id="9790745at2"/>
<reference evidence="1 2" key="1">
    <citation type="submission" date="2018-09" db="EMBL/GenBank/DDBJ databases">
        <title>The draft genome of Acinetobacter spp. strains.</title>
        <authorList>
            <person name="Qin J."/>
            <person name="Feng Y."/>
            <person name="Zong Z."/>
        </authorList>
    </citation>
    <scope>NUCLEOTIDE SEQUENCE [LARGE SCALE GENOMIC DNA]</scope>
    <source>
        <strain evidence="1 2">WCHAc060115</strain>
    </source>
</reference>
<keyword evidence="2" id="KW-1185">Reference proteome</keyword>
<dbReference type="Pfam" id="PF22752">
    <property type="entry name" value="DUF488-N3i"/>
    <property type="match status" value="1"/>
</dbReference>
<name>A0A3A8EU73_9GAMM</name>
<comment type="caution">
    <text evidence="1">The sequence shown here is derived from an EMBL/GenBank/DDBJ whole genome shotgun (WGS) entry which is preliminary data.</text>
</comment>
<organism evidence="1 2">
    <name type="scientific">Acinetobacter rongchengensis</name>
    <dbReference type="NCBI Taxonomy" id="2419601"/>
    <lineage>
        <taxon>Bacteria</taxon>
        <taxon>Pseudomonadati</taxon>
        <taxon>Pseudomonadota</taxon>
        <taxon>Gammaproteobacteria</taxon>
        <taxon>Moraxellales</taxon>
        <taxon>Moraxellaceae</taxon>
        <taxon>Acinetobacter</taxon>
    </lineage>
</organism>
<dbReference type="EMBL" id="RAXT01000011">
    <property type="protein sequence ID" value="RKG38422.1"/>
    <property type="molecule type" value="Genomic_DNA"/>
</dbReference>
<dbReference type="Proteomes" id="UP000280405">
    <property type="component" value="Unassembled WGS sequence"/>
</dbReference>
<gene>
    <name evidence="1" type="ORF">D7V20_07780</name>
</gene>
<dbReference type="InterPro" id="IPR052552">
    <property type="entry name" value="YeaO-like"/>
</dbReference>
<dbReference type="RefSeq" id="WP_120383742.1">
    <property type="nucleotide sequence ID" value="NZ_RAXT01000011.1"/>
</dbReference>
<dbReference type="PANTHER" id="PTHR36849:SF1">
    <property type="entry name" value="CYTOPLASMIC PROTEIN"/>
    <property type="match status" value="1"/>
</dbReference>
<proteinExistence type="predicted"/>
<protein>
    <submittedName>
        <fullName evidence="1">DUF488 family protein</fullName>
    </submittedName>
</protein>
<accession>A0A3A8EU73</accession>
<evidence type="ECO:0000313" key="2">
    <source>
        <dbReference type="Proteomes" id="UP000280405"/>
    </source>
</evidence>
<dbReference type="PANTHER" id="PTHR36849">
    <property type="entry name" value="CYTOPLASMIC PROTEIN-RELATED"/>
    <property type="match status" value="1"/>
</dbReference>
<evidence type="ECO:0000313" key="1">
    <source>
        <dbReference type="EMBL" id="RKG38422.1"/>
    </source>
</evidence>
<dbReference type="AlphaFoldDB" id="A0A3A8EU73"/>